<keyword evidence="3" id="KW-1185">Reference proteome</keyword>
<reference evidence="2 3" key="1">
    <citation type="submission" date="2024-02" db="EMBL/GenBank/DDBJ databases">
        <title>De novo assembly and annotation of 12 fungi associated with fruit tree decline syndrome in Ontario, Canada.</title>
        <authorList>
            <person name="Sulman M."/>
            <person name="Ellouze W."/>
            <person name="Ilyukhin E."/>
        </authorList>
    </citation>
    <scope>NUCLEOTIDE SEQUENCE [LARGE SCALE GENOMIC DNA]</scope>
    <source>
        <strain evidence="2 3">M42-189</strain>
    </source>
</reference>
<feature type="region of interest" description="Disordered" evidence="1">
    <location>
        <begin position="1"/>
        <end position="31"/>
    </location>
</feature>
<evidence type="ECO:0000313" key="3">
    <source>
        <dbReference type="Proteomes" id="UP001521785"/>
    </source>
</evidence>
<feature type="compositionally biased region" description="Basic and acidic residues" evidence="1">
    <location>
        <begin position="1"/>
        <end position="18"/>
    </location>
</feature>
<protein>
    <submittedName>
        <fullName evidence="2">Uncharacterized protein</fullName>
    </submittedName>
</protein>
<evidence type="ECO:0000256" key="1">
    <source>
        <dbReference type="SAM" id="MobiDB-lite"/>
    </source>
</evidence>
<proteinExistence type="predicted"/>
<sequence length="81" mass="9122">MSDERNGKDKNHEHDGALKIKGQNEGLMDGNVQSKDYSTRIFDTPLPPSNPALNFALSSHQLKHEIMERAKTMSFTFAAEF</sequence>
<evidence type="ECO:0000313" key="2">
    <source>
        <dbReference type="EMBL" id="KAL1604113.1"/>
    </source>
</evidence>
<name>A0ABR3RIK5_9PLEO</name>
<accession>A0ABR3RIK5</accession>
<dbReference type="EMBL" id="JAKJXO020000006">
    <property type="protein sequence ID" value="KAL1604113.1"/>
    <property type="molecule type" value="Genomic_DNA"/>
</dbReference>
<organism evidence="2 3">
    <name type="scientific">Paraconiothyrium brasiliense</name>
    <dbReference type="NCBI Taxonomy" id="300254"/>
    <lineage>
        <taxon>Eukaryota</taxon>
        <taxon>Fungi</taxon>
        <taxon>Dikarya</taxon>
        <taxon>Ascomycota</taxon>
        <taxon>Pezizomycotina</taxon>
        <taxon>Dothideomycetes</taxon>
        <taxon>Pleosporomycetidae</taxon>
        <taxon>Pleosporales</taxon>
        <taxon>Massarineae</taxon>
        <taxon>Didymosphaeriaceae</taxon>
        <taxon>Paraconiothyrium</taxon>
    </lineage>
</organism>
<comment type="caution">
    <text evidence="2">The sequence shown here is derived from an EMBL/GenBank/DDBJ whole genome shotgun (WGS) entry which is preliminary data.</text>
</comment>
<gene>
    <name evidence="2" type="ORF">SLS60_005706</name>
</gene>
<dbReference type="Proteomes" id="UP001521785">
    <property type="component" value="Unassembled WGS sequence"/>
</dbReference>